<dbReference type="PRINTS" id="PR00385">
    <property type="entry name" value="P450"/>
</dbReference>
<dbReference type="InterPro" id="IPR002401">
    <property type="entry name" value="Cyt_P450_E_grp-I"/>
</dbReference>
<keyword evidence="8" id="KW-1133">Transmembrane helix</keyword>
<reference evidence="16" key="1">
    <citation type="submission" date="2022-08" db="EMBL/GenBank/DDBJ databases">
        <authorList>
            <consortium name="DOE Joint Genome Institute"/>
            <person name="Min B."/>
            <person name="Riley R."/>
            <person name="Sierra-Patev S."/>
            <person name="Naranjo-Ortiz M."/>
            <person name="Looney B."/>
            <person name="Konkel Z."/>
            <person name="Slot J.C."/>
            <person name="Sakamoto Y."/>
            <person name="Steenwyk J.L."/>
            <person name="Rokas A."/>
            <person name="Carro J."/>
            <person name="Camarero S."/>
            <person name="Ferreira P."/>
            <person name="Molpeceres G."/>
            <person name="Ruiz-Duenas F.J."/>
            <person name="Serrano A."/>
            <person name="Henrissat B."/>
            <person name="Drula E."/>
            <person name="Hughes K.W."/>
            <person name="Mata J.L."/>
            <person name="Ishikawa N.K."/>
            <person name="Vargas-Isla R."/>
            <person name="Ushijima S."/>
            <person name="Smith C.A."/>
            <person name="Ahrendt S."/>
            <person name="Andreopoulos W."/>
            <person name="He G."/>
            <person name="Labutti K."/>
            <person name="Lipzen A."/>
            <person name="Ng V."/>
            <person name="Sandor L."/>
            <person name="Barry K."/>
            <person name="Martinez A.T."/>
            <person name="Xiao Y."/>
            <person name="Gibbons J.G."/>
            <person name="Terashima K."/>
            <person name="Hibbett D.S."/>
            <person name="Grigoriev I.V."/>
        </authorList>
    </citation>
    <scope>NUCLEOTIDE SEQUENCE</scope>
    <source>
        <strain evidence="16">TFB9207</strain>
    </source>
</reference>
<keyword evidence="7 14" id="KW-0479">Metal-binding</keyword>
<evidence type="ECO:0000256" key="12">
    <source>
        <dbReference type="ARBA" id="ARBA00023136"/>
    </source>
</evidence>
<dbReference type="PRINTS" id="PR00463">
    <property type="entry name" value="EP450I"/>
</dbReference>
<evidence type="ECO:0000256" key="6">
    <source>
        <dbReference type="ARBA" id="ARBA00022692"/>
    </source>
</evidence>
<evidence type="ECO:0000256" key="5">
    <source>
        <dbReference type="ARBA" id="ARBA00022617"/>
    </source>
</evidence>
<dbReference type="GO" id="GO:0020037">
    <property type="term" value="F:heme binding"/>
    <property type="evidence" value="ECO:0007669"/>
    <property type="project" value="InterPro"/>
</dbReference>
<evidence type="ECO:0000256" key="10">
    <source>
        <dbReference type="ARBA" id="ARBA00023004"/>
    </source>
</evidence>
<dbReference type="InterPro" id="IPR050364">
    <property type="entry name" value="Cytochrome_P450_fung"/>
</dbReference>
<evidence type="ECO:0000256" key="11">
    <source>
        <dbReference type="ARBA" id="ARBA00023033"/>
    </source>
</evidence>
<comment type="similarity">
    <text evidence="4 15">Belongs to the cytochrome P450 family.</text>
</comment>
<name>A0AA38UG43_9AGAR</name>
<keyword evidence="11 15" id="KW-0503">Monooxygenase</keyword>
<evidence type="ECO:0000313" key="17">
    <source>
        <dbReference type="Proteomes" id="UP001163846"/>
    </source>
</evidence>
<dbReference type="SUPFAM" id="SSF48264">
    <property type="entry name" value="Cytochrome P450"/>
    <property type="match status" value="1"/>
</dbReference>
<keyword evidence="10 14" id="KW-0408">Iron</keyword>
<gene>
    <name evidence="16" type="ORF">F5878DRAFT_534691</name>
</gene>
<dbReference type="GO" id="GO:0005506">
    <property type="term" value="F:iron ion binding"/>
    <property type="evidence" value="ECO:0007669"/>
    <property type="project" value="InterPro"/>
</dbReference>
<comment type="pathway">
    <text evidence="3">Secondary metabolite biosynthesis.</text>
</comment>
<evidence type="ECO:0000256" key="8">
    <source>
        <dbReference type="ARBA" id="ARBA00022989"/>
    </source>
</evidence>
<feature type="binding site" description="axial binding residue" evidence="14">
    <location>
        <position position="437"/>
    </location>
    <ligand>
        <name>heme</name>
        <dbReference type="ChEBI" id="CHEBI:30413"/>
    </ligand>
    <ligandPart>
        <name>Fe</name>
        <dbReference type="ChEBI" id="CHEBI:18248"/>
    </ligandPart>
</feature>
<dbReference type="Proteomes" id="UP001163846">
    <property type="component" value="Unassembled WGS sequence"/>
</dbReference>
<dbReference type="CDD" id="cd11065">
    <property type="entry name" value="CYP64-like"/>
    <property type="match status" value="1"/>
</dbReference>
<accession>A0AA38UG43</accession>
<comment type="cofactor">
    <cofactor evidence="1 14">
        <name>heme</name>
        <dbReference type="ChEBI" id="CHEBI:30413"/>
    </cofactor>
</comment>
<evidence type="ECO:0000256" key="2">
    <source>
        <dbReference type="ARBA" id="ARBA00004167"/>
    </source>
</evidence>
<evidence type="ECO:0000313" key="16">
    <source>
        <dbReference type="EMBL" id="KAJ3839896.1"/>
    </source>
</evidence>
<dbReference type="Gene3D" id="1.10.630.10">
    <property type="entry name" value="Cytochrome P450"/>
    <property type="match status" value="1"/>
</dbReference>
<organism evidence="16 17">
    <name type="scientific">Lentinula raphanica</name>
    <dbReference type="NCBI Taxonomy" id="153919"/>
    <lineage>
        <taxon>Eukaryota</taxon>
        <taxon>Fungi</taxon>
        <taxon>Dikarya</taxon>
        <taxon>Basidiomycota</taxon>
        <taxon>Agaricomycotina</taxon>
        <taxon>Agaricomycetes</taxon>
        <taxon>Agaricomycetidae</taxon>
        <taxon>Agaricales</taxon>
        <taxon>Marasmiineae</taxon>
        <taxon>Omphalotaceae</taxon>
        <taxon>Lentinula</taxon>
    </lineage>
</organism>
<comment type="subcellular location">
    <subcellularLocation>
        <location evidence="2">Membrane</location>
        <topology evidence="2">Single-pass membrane protein</topology>
    </subcellularLocation>
</comment>
<keyword evidence="17" id="KW-1185">Reference proteome</keyword>
<dbReference type="InterPro" id="IPR036396">
    <property type="entry name" value="Cyt_P450_sf"/>
</dbReference>
<dbReference type="Pfam" id="PF00067">
    <property type="entry name" value="p450"/>
    <property type="match status" value="1"/>
</dbReference>
<keyword evidence="5 14" id="KW-0349">Heme</keyword>
<evidence type="ECO:0000256" key="4">
    <source>
        <dbReference type="ARBA" id="ARBA00010617"/>
    </source>
</evidence>
<dbReference type="PANTHER" id="PTHR46300:SF2">
    <property type="entry name" value="CYTOCHROME P450 MONOOXYGENASE ALNH-RELATED"/>
    <property type="match status" value="1"/>
</dbReference>
<comment type="caution">
    <text evidence="16">The sequence shown here is derived from an EMBL/GenBank/DDBJ whole genome shotgun (WGS) entry which is preliminary data.</text>
</comment>
<evidence type="ECO:0000256" key="13">
    <source>
        <dbReference type="ARBA" id="ARBA00023180"/>
    </source>
</evidence>
<dbReference type="GO" id="GO:0016705">
    <property type="term" value="F:oxidoreductase activity, acting on paired donors, with incorporation or reduction of molecular oxygen"/>
    <property type="evidence" value="ECO:0007669"/>
    <property type="project" value="InterPro"/>
</dbReference>
<keyword evidence="6" id="KW-0812">Transmembrane</keyword>
<dbReference type="PANTHER" id="PTHR46300">
    <property type="entry name" value="P450, PUTATIVE (EUROFUNG)-RELATED-RELATED"/>
    <property type="match status" value="1"/>
</dbReference>
<evidence type="ECO:0000256" key="9">
    <source>
        <dbReference type="ARBA" id="ARBA00023002"/>
    </source>
</evidence>
<evidence type="ECO:0000256" key="14">
    <source>
        <dbReference type="PIRSR" id="PIRSR602401-1"/>
    </source>
</evidence>
<protein>
    <submittedName>
        <fullName evidence="16">Cytochrome P450</fullName>
    </submittedName>
</protein>
<keyword evidence="12" id="KW-0472">Membrane</keyword>
<keyword evidence="9 15" id="KW-0560">Oxidoreductase</keyword>
<dbReference type="PROSITE" id="PS00086">
    <property type="entry name" value="CYTOCHROME_P450"/>
    <property type="match status" value="1"/>
</dbReference>
<proteinExistence type="inferred from homology"/>
<dbReference type="InterPro" id="IPR001128">
    <property type="entry name" value="Cyt_P450"/>
</dbReference>
<keyword evidence="13" id="KW-0325">Glycoprotein</keyword>
<dbReference type="GO" id="GO:0016020">
    <property type="term" value="C:membrane"/>
    <property type="evidence" value="ECO:0007669"/>
    <property type="project" value="UniProtKB-SubCell"/>
</dbReference>
<evidence type="ECO:0000256" key="3">
    <source>
        <dbReference type="ARBA" id="ARBA00005179"/>
    </source>
</evidence>
<dbReference type="InterPro" id="IPR017972">
    <property type="entry name" value="Cyt_P450_CS"/>
</dbReference>
<evidence type="ECO:0000256" key="1">
    <source>
        <dbReference type="ARBA" id="ARBA00001971"/>
    </source>
</evidence>
<dbReference type="EMBL" id="MU806104">
    <property type="protein sequence ID" value="KAJ3839896.1"/>
    <property type="molecule type" value="Genomic_DNA"/>
</dbReference>
<evidence type="ECO:0000256" key="15">
    <source>
        <dbReference type="RuleBase" id="RU000461"/>
    </source>
</evidence>
<dbReference type="AlphaFoldDB" id="A0AA38UG43"/>
<dbReference type="GO" id="GO:0004497">
    <property type="term" value="F:monooxygenase activity"/>
    <property type="evidence" value="ECO:0007669"/>
    <property type="project" value="UniProtKB-KW"/>
</dbReference>
<evidence type="ECO:0000256" key="7">
    <source>
        <dbReference type="ARBA" id="ARBA00022723"/>
    </source>
</evidence>
<sequence length="537" mass="61034">MTSIVSVLLFLITIWALRRLYKIGAREPLLPPGPPTIPLLGNLHVFPQEFAHYKFTTWAREYGEIYSLKMGPSTVIVLTGMNAVKELLEKRSGSTVDRPALRIANIVTGGLNMVLARYGNEWRILRKTAHAILTPAAVMAHLPIQAAEATQVMHDLLKSPERFYTHIGRYSNSVIMSVLYGKRCPRYETREAASFFEVQHLWGLILEPGSQPPIDLLPFLCYVPRRWAPWKALSEKIRMDQRKLYFGLLDECADRIQKGEENGSFMEEVINRQDESGSSRELSGYFGGVLIEGGSDTTSSFLQSLILLLIAFPEVQRKGHEEIGGIVGDQRTPTLDDVPRLPYMQAIIKETHRMRPVAPLAIPHMNREPEVYNGYIIPEGSTIFVNTWGIYHDPDLYEDPETFNPDRFIDNEYGTKPNVDTSNFRANIAFGYGRRICPGIHLANNSLLLNTMNLLWGFSFESPLDTSTGLPIPVDIFNYHKGILAVPKPFKCRITCRSPGHAQIIERDFWSEAIPIFERFERNLSEEDEAWLKVSRK</sequence>